<name>A0A660LCM9_9ACTN</name>
<evidence type="ECO:0000313" key="2">
    <source>
        <dbReference type="EMBL" id="RKQ92005.1"/>
    </source>
</evidence>
<dbReference type="EMBL" id="RBIL01000001">
    <property type="protein sequence ID" value="RKQ92005.1"/>
    <property type="molecule type" value="Genomic_DNA"/>
</dbReference>
<dbReference type="Gene3D" id="3.30.450.180">
    <property type="match status" value="1"/>
</dbReference>
<dbReference type="InterPro" id="IPR001387">
    <property type="entry name" value="Cro/C1-type_HTH"/>
</dbReference>
<dbReference type="Pfam" id="PF13560">
    <property type="entry name" value="HTH_31"/>
    <property type="match status" value="1"/>
</dbReference>
<dbReference type="PANTHER" id="PTHR35010:SF2">
    <property type="entry name" value="BLL4672 PROTEIN"/>
    <property type="match status" value="1"/>
</dbReference>
<dbReference type="PANTHER" id="PTHR35010">
    <property type="entry name" value="BLL4672 PROTEIN-RELATED"/>
    <property type="match status" value="1"/>
</dbReference>
<dbReference type="InterPro" id="IPR041413">
    <property type="entry name" value="MLTR_LBD"/>
</dbReference>
<evidence type="ECO:0000259" key="1">
    <source>
        <dbReference type="PROSITE" id="PS50943"/>
    </source>
</evidence>
<proteinExistence type="predicted"/>
<sequence length="314" mass="34097">MTDLAAHLRSWRDRLQPADPGRRRAPGLRRDEIAARADVSVGYLTRLEQGHASHPSPLVCGALARALELRPEETELLYRLAGHAPPAEQRFSRTITPAAQRLLDRFADLPVMVYDPAWEVVAKNERGAALIGPVRGNIARSHFVGPGTYICHTPEQREAMSATIVSDLHAALAQFPADERLHAIVDELRGRSPHFAQLWEERPAAVHASATKLIDHPRVGRLTLECDVLRVEGSDLRLVVYSAAPGTPDAEALALLADGRGERLAAGHAGLGEDVAQVALDGLDAEEERVGDRLVGGAVGHERGDLRLARAEPR</sequence>
<protein>
    <submittedName>
        <fullName evidence="2">Helix-turn-helix protein</fullName>
    </submittedName>
</protein>
<dbReference type="AlphaFoldDB" id="A0A660LCM9"/>
<feature type="domain" description="HTH cro/C1-type" evidence="1">
    <location>
        <begin position="23"/>
        <end position="74"/>
    </location>
</feature>
<keyword evidence="3" id="KW-1185">Reference proteome</keyword>
<dbReference type="RefSeq" id="WP_342794376.1">
    <property type="nucleotide sequence ID" value="NZ_RBIL01000001.1"/>
</dbReference>
<reference evidence="2 3" key="1">
    <citation type="submission" date="2018-10" db="EMBL/GenBank/DDBJ databases">
        <title>Genomic Encyclopedia of Archaeal and Bacterial Type Strains, Phase II (KMG-II): from individual species to whole genera.</title>
        <authorList>
            <person name="Goeker M."/>
        </authorList>
    </citation>
    <scope>NUCLEOTIDE SEQUENCE [LARGE SCALE GENOMIC DNA]</scope>
    <source>
        <strain evidence="2 3">DSM 14954</strain>
    </source>
</reference>
<accession>A0A660LCM9</accession>
<dbReference type="Proteomes" id="UP000278962">
    <property type="component" value="Unassembled WGS sequence"/>
</dbReference>
<organism evidence="2 3">
    <name type="scientific">Solirubrobacter pauli</name>
    <dbReference type="NCBI Taxonomy" id="166793"/>
    <lineage>
        <taxon>Bacteria</taxon>
        <taxon>Bacillati</taxon>
        <taxon>Actinomycetota</taxon>
        <taxon>Thermoleophilia</taxon>
        <taxon>Solirubrobacterales</taxon>
        <taxon>Solirubrobacteraceae</taxon>
        <taxon>Solirubrobacter</taxon>
    </lineage>
</organism>
<dbReference type="CDD" id="cd00093">
    <property type="entry name" value="HTH_XRE"/>
    <property type="match status" value="1"/>
</dbReference>
<dbReference type="PROSITE" id="PS50943">
    <property type="entry name" value="HTH_CROC1"/>
    <property type="match status" value="1"/>
</dbReference>
<dbReference type="Pfam" id="PF17765">
    <property type="entry name" value="MLTR_LBD"/>
    <property type="match status" value="1"/>
</dbReference>
<dbReference type="GO" id="GO:0003677">
    <property type="term" value="F:DNA binding"/>
    <property type="evidence" value="ECO:0007669"/>
    <property type="project" value="InterPro"/>
</dbReference>
<evidence type="ECO:0000313" key="3">
    <source>
        <dbReference type="Proteomes" id="UP000278962"/>
    </source>
</evidence>
<dbReference type="InterPro" id="IPR010982">
    <property type="entry name" value="Lambda_DNA-bd_dom_sf"/>
</dbReference>
<comment type="caution">
    <text evidence="2">The sequence shown here is derived from an EMBL/GenBank/DDBJ whole genome shotgun (WGS) entry which is preliminary data.</text>
</comment>
<dbReference type="SUPFAM" id="SSF47413">
    <property type="entry name" value="lambda repressor-like DNA-binding domains"/>
    <property type="match status" value="1"/>
</dbReference>
<dbReference type="SMART" id="SM00530">
    <property type="entry name" value="HTH_XRE"/>
    <property type="match status" value="1"/>
</dbReference>
<dbReference type="Gene3D" id="1.10.260.40">
    <property type="entry name" value="lambda repressor-like DNA-binding domains"/>
    <property type="match status" value="1"/>
</dbReference>
<gene>
    <name evidence="2" type="ORF">C8N24_1844</name>
</gene>